<dbReference type="Proteomes" id="UP001244011">
    <property type="component" value="Unassembled WGS sequence"/>
</dbReference>
<evidence type="ECO:0000313" key="3">
    <source>
        <dbReference type="EMBL" id="KAK1772351.1"/>
    </source>
</evidence>
<proteinExistence type="predicted"/>
<evidence type="ECO:0000256" key="2">
    <source>
        <dbReference type="SAM" id="Phobius"/>
    </source>
</evidence>
<keyword evidence="2" id="KW-0812">Transmembrane</keyword>
<protein>
    <submittedName>
        <fullName evidence="3">Uncharacterized protein</fullName>
    </submittedName>
</protein>
<accession>A0AAJ0C9B0</accession>
<feature type="region of interest" description="Disordered" evidence="1">
    <location>
        <begin position="49"/>
        <end position="68"/>
    </location>
</feature>
<name>A0AAJ0C9B0_9PEZI</name>
<dbReference type="GeneID" id="85312631"/>
<feature type="transmembrane region" description="Helical" evidence="2">
    <location>
        <begin position="111"/>
        <end position="129"/>
    </location>
</feature>
<gene>
    <name evidence="3" type="ORF">QBC33DRAFT_553805</name>
</gene>
<sequence length="247" mass="27617">MASATTSIPRFLLPQTAQIWRRYRVPNVGATGHILVRYASTGKGSKPIVLEKPERFNPPSHGSKLPKKTIPRHYGGDLSAAEATVQKKKDYPGLMAPEGTWSHWFWHSRSLHLMVTLTTLAGLAFFTFMQNFKYNSPFADMIPPLSDFFYHPITSGRTIVEVIRLSEAHNAAIVNEKRRRRVDDVVKRSQYRKAHGLDEQTGFGGWTAKTDAEAMGPALPSSGDGTIQAAHGDHDAHEPRKKWLGIF</sequence>
<evidence type="ECO:0000256" key="1">
    <source>
        <dbReference type="SAM" id="MobiDB-lite"/>
    </source>
</evidence>
<keyword evidence="4" id="KW-1185">Reference proteome</keyword>
<keyword evidence="2" id="KW-1133">Transmembrane helix</keyword>
<dbReference type="RefSeq" id="XP_060288564.1">
    <property type="nucleotide sequence ID" value="XM_060429444.1"/>
</dbReference>
<evidence type="ECO:0000313" key="4">
    <source>
        <dbReference type="Proteomes" id="UP001244011"/>
    </source>
</evidence>
<dbReference type="EMBL" id="MU838997">
    <property type="protein sequence ID" value="KAK1772351.1"/>
    <property type="molecule type" value="Genomic_DNA"/>
</dbReference>
<reference evidence="3" key="1">
    <citation type="submission" date="2023-06" db="EMBL/GenBank/DDBJ databases">
        <title>Genome-scale phylogeny and comparative genomics of the fungal order Sordariales.</title>
        <authorList>
            <consortium name="Lawrence Berkeley National Laboratory"/>
            <person name="Hensen N."/>
            <person name="Bonometti L."/>
            <person name="Westerberg I."/>
            <person name="Brannstrom I.O."/>
            <person name="Guillou S."/>
            <person name="Cros-Aarteil S."/>
            <person name="Calhoun S."/>
            <person name="Haridas S."/>
            <person name="Kuo A."/>
            <person name="Mondo S."/>
            <person name="Pangilinan J."/>
            <person name="Riley R."/>
            <person name="Labutti K."/>
            <person name="Andreopoulos B."/>
            <person name="Lipzen A."/>
            <person name="Chen C."/>
            <person name="Yanf M."/>
            <person name="Daum C."/>
            <person name="Ng V."/>
            <person name="Clum A."/>
            <person name="Steindorff A."/>
            <person name="Ohm R."/>
            <person name="Martin F."/>
            <person name="Silar P."/>
            <person name="Natvig D."/>
            <person name="Lalanne C."/>
            <person name="Gautier V."/>
            <person name="Ament-Velasquez S.L."/>
            <person name="Kruys A."/>
            <person name="Hutchinson M.I."/>
            <person name="Powell A.J."/>
            <person name="Barry K."/>
            <person name="Miller A.N."/>
            <person name="Grigoriev I.V."/>
            <person name="Debuchy R."/>
            <person name="Gladieux P."/>
            <person name="Thoren M.H."/>
            <person name="Johannesson H."/>
        </authorList>
    </citation>
    <scope>NUCLEOTIDE SEQUENCE</scope>
    <source>
        <strain evidence="3">8032-3</strain>
    </source>
</reference>
<organism evidence="3 4">
    <name type="scientific">Phialemonium atrogriseum</name>
    <dbReference type="NCBI Taxonomy" id="1093897"/>
    <lineage>
        <taxon>Eukaryota</taxon>
        <taxon>Fungi</taxon>
        <taxon>Dikarya</taxon>
        <taxon>Ascomycota</taxon>
        <taxon>Pezizomycotina</taxon>
        <taxon>Sordariomycetes</taxon>
        <taxon>Sordariomycetidae</taxon>
        <taxon>Cephalothecales</taxon>
        <taxon>Cephalothecaceae</taxon>
        <taxon>Phialemonium</taxon>
    </lineage>
</organism>
<dbReference type="AlphaFoldDB" id="A0AAJ0C9B0"/>
<keyword evidence="2" id="KW-0472">Membrane</keyword>
<comment type="caution">
    <text evidence="3">The sequence shown here is derived from an EMBL/GenBank/DDBJ whole genome shotgun (WGS) entry which is preliminary data.</text>
</comment>